<accession>A0ACB8BHK6</accession>
<sequence>MADSTPAGSGEPSSSRGRGRGRGKSRGGLGKYLRARGRGRGYGRPAEFHQRLVLEDEQVEELDPDSEEAKELQQKFSRRQLGTNADRYVELEPELDSDGEEIREPEVDLSAFLEKQKLSDSVEPQIAPPADDDDDIDHTLAHISSRRQAPSQSKKGRVQSIEWDEDLDDMSREKAAAEAARDLKARFRAKTEKLRAKPLTAPLPRDRKKDNDYIEAPPLPTDTVQKKEPKAEMQDFLDDLLG</sequence>
<reference evidence="1" key="1">
    <citation type="journal article" date="2021" name="New Phytol.">
        <title>Evolutionary innovations through gain and loss of genes in the ectomycorrhizal Boletales.</title>
        <authorList>
            <person name="Wu G."/>
            <person name="Miyauchi S."/>
            <person name="Morin E."/>
            <person name="Kuo A."/>
            <person name="Drula E."/>
            <person name="Varga T."/>
            <person name="Kohler A."/>
            <person name="Feng B."/>
            <person name="Cao Y."/>
            <person name="Lipzen A."/>
            <person name="Daum C."/>
            <person name="Hundley H."/>
            <person name="Pangilinan J."/>
            <person name="Johnson J."/>
            <person name="Barry K."/>
            <person name="LaButti K."/>
            <person name="Ng V."/>
            <person name="Ahrendt S."/>
            <person name="Min B."/>
            <person name="Choi I.G."/>
            <person name="Park H."/>
            <person name="Plett J.M."/>
            <person name="Magnuson J."/>
            <person name="Spatafora J.W."/>
            <person name="Nagy L.G."/>
            <person name="Henrissat B."/>
            <person name="Grigoriev I.V."/>
            <person name="Yang Z.L."/>
            <person name="Xu J."/>
            <person name="Martin F.M."/>
        </authorList>
    </citation>
    <scope>NUCLEOTIDE SEQUENCE</scope>
    <source>
        <strain evidence="1">KUC20120723A-06</strain>
    </source>
</reference>
<protein>
    <submittedName>
        <fullName evidence="1">Uncharacterized protein</fullName>
    </submittedName>
</protein>
<evidence type="ECO:0000313" key="2">
    <source>
        <dbReference type="Proteomes" id="UP000790709"/>
    </source>
</evidence>
<evidence type="ECO:0000313" key="1">
    <source>
        <dbReference type="EMBL" id="KAH7924987.1"/>
    </source>
</evidence>
<comment type="caution">
    <text evidence="1">The sequence shown here is derived from an EMBL/GenBank/DDBJ whole genome shotgun (WGS) entry which is preliminary data.</text>
</comment>
<name>A0ACB8BHK6_9AGAM</name>
<dbReference type="Proteomes" id="UP000790709">
    <property type="component" value="Unassembled WGS sequence"/>
</dbReference>
<proteinExistence type="predicted"/>
<dbReference type="EMBL" id="MU266411">
    <property type="protein sequence ID" value="KAH7924987.1"/>
    <property type="molecule type" value="Genomic_DNA"/>
</dbReference>
<gene>
    <name evidence="1" type="ORF">BV22DRAFT_1065699</name>
</gene>
<organism evidence="1 2">
    <name type="scientific">Leucogyrophana mollusca</name>
    <dbReference type="NCBI Taxonomy" id="85980"/>
    <lineage>
        <taxon>Eukaryota</taxon>
        <taxon>Fungi</taxon>
        <taxon>Dikarya</taxon>
        <taxon>Basidiomycota</taxon>
        <taxon>Agaricomycotina</taxon>
        <taxon>Agaricomycetes</taxon>
        <taxon>Agaricomycetidae</taxon>
        <taxon>Boletales</taxon>
        <taxon>Boletales incertae sedis</taxon>
        <taxon>Leucogyrophana</taxon>
    </lineage>
</organism>
<keyword evidence="2" id="KW-1185">Reference proteome</keyword>